<dbReference type="Proteomes" id="UP001597124">
    <property type="component" value="Unassembled WGS sequence"/>
</dbReference>
<reference evidence="3" key="1">
    <citation type="journal article" date="2019" name="Int. J. Syst. Evol. Microbiol.">
        <title>The Global Catalogue of Microorganisms (GCM) 10K type strain sequencing project: providing services to taxonomists for standard genome sequencing and annotation.</title>
        <authorList>
            <consortium name="The Broad Institute Genomics Platform"/>
            <consortium name="The Broad Institute Genome Sequencing Center for Infectious Disease"/>
            <person name="Wu L."/>
            <person name="Ma J."/>
        </authorList>
    </citation>
    <scope>NUCLEOTIDE SEQUENCE [LARGE SCALE GENOMIC DNA]</scope>
    <source>
        <strain evidence="3">CCUG 52537</strain>
    </source>
</reference>
<evidence type="ECO:0000313" key="2">
    <source>
        <dbReference type="EMBL" id="MFD0847219.1"/>
    </source>
</evidence>
<name>A0ABW3C0T4_SPHXN</name>
<dbReference type="Pfam" id="PF01177">
    <property type="entry name" value="Asp_Glu_race"/>
    <property type="match status" value="1"/>
</dbReference>
<protein>
    <submittedName>
        <fullName evidence="2">Aspartate/glutamate racemase family protein</fullName>
    </submittedName>
</protein>
<evidence type="ECO:0000313" key="3">
    <source>
        <dbReference type="Proteomes" id="UP001597124"/>
    </source>
</evidence>
<dbReference type="PANTHER" id="PTHR28047:SF5">
    <property type="entry name" value="PROTEIN DCG1"/>
    <property type="match status" value="1"/>
</dbReference>
<organism evidence="2 3">
    <name type="scientific">Sphingosinicella xenopeptidilytica</name>
    <dbReference type="NCBI Taxonomy" id="364098"/>
    <lineage>
        <taxon>Bacteria</taxon>
        <taxon>Pseudomonadati</taxon>
        <taxon>Pseudomonadota</taxon>
        <taxon>Alphaproteobacteria</taxon>
        <taxon>Sphingomonadales</taxon>
        <taxon>Sphingosinicellaceae</taxon>
        <taxon>Sphingosinicella</taxon>
    </lineage>
</organism>
<evidence type="ECO:0000256" key="1">
    <source>
        <dbReference type="ARBA" id="ARBA00038414"/>
    </source>
</evidence>
<dbReference type="InterPro" id="IPR052186">
    <property type="entry name" value="Hydantoin_racemase-like"/>
</dbReference>
<dbReference type="InterPro" id="IPR053714">
    <property type="entry name" value="Iso_Racemase_Enz_sf"/>
</dbReference>
<keyword evidence="3" id="KW-1185">Reference proteome</keyword>
<dbReference type="PANTHER" id="PTHR28047">
    <property type="entry name" value="PROTEIN DCG1"/>
    <property type="match status" value="1"/>
</dbReference>
<proteinExistence type="inferred from homology"/>
<comment type="similarity">
    <text evidence="1">Belongs to the HyuE racemase family.</text>
</comment>
<comment type="caution">
    <text evidence="2">The sequence shown here is derived from an EMBL/GenBank/DDBJ whole genome shotgun (WGS) entry which is preliminary data.</text>
</comment>
<dbReference type="Gene3D" id="3.40.50.12500">
    <property type="match status" value="1"/>
</dbReference>
<dbReference type="InterPro" id="IPR015942">
    <property type="entry name" value="Asp/Glu/hydantoin_racemase"/>
</dbReference>
<dbReference type="RefSeq" id="WP_381485761.1">
    <property type="nucleotide sequence ID" value="NZ_JBHTIK010000001.1"/>
</dbReference>
<sequence>MRTPRIHILTPITGADAYVPSQFADLVGTFVTISCSAISRGPASIESVADEMMAGPEILRSCLALAADGVEAIVIDCFGDPGVAAARELLSIPVIGPGQSSLHRAAQLADRVGVVTMLDNVLPLVRDMGLRAGLDGRLCSVRALDIPVLALEGEHFAQALREQALAAVRDDGAEALILGCTGMFGVSERLSTYLTGEIGTYIPVVDPISSAVLDAVALARLGLSHSKRAYINPPARTRESILTLR</sequence>
<accession>A0ABW3C0T4</accession>
<dbReference type="EMBL" id="JBHTIK010000001">
    <property type="protein sequence ID" value="MFD0847219.1"/>
    <property type="molecule type" value="Genomic_DNA"/>
</dbReference>
<gene>
    <name evidence="2" type="ORF">ACFQ00_02700</name>
</gene>